<dbReference type="AlphaFoldDB" id="A0ABD5UTF8"/>
<evidence type="ECO:0000313" key="3">
    <source>
        <dbReference type="Proteomes" id="UP001596296"/>
    </source>
</evidence>
<evidence type="ECO:0000259" key="1">
    <source>
        <dbReference type="Pfam" id="PF26222"/>
    </source>
</evidence>
<dbReference type="RefSeq" id="WP_379743291.1">
    <property type="nucleotide sequence ID" value="NZ_JBHSVN010000001.1"/>
</dbReference>
<keyword evidence="3" id="KW-1185">Reference proteome</keyword>
<feature type="domain" description="DUF8048" evidence="1">
    <location>
        <begin position="8"/>
        <end position="120"/>
    </location>
</feature>
<evidence type="ECO:0000313" key="2">
    <source>
        <dbReference type="EMBL" id="MFC6892666.1"/>
    </source>
</evidence>
<dbReference type="InterPro" id="IPR058361">
    <property type="entry name" value="DUF8048"/>
</dbReference>
<organism evidence="2 3">
    <name type="scientific">Halopenitus salinus</name>
    <dbReference type="NCBI Taxonomy" id="1198295"/>
    <lineage>
        <taxon>Archaea</taxon>
        <taxon>Methanobacteriati</taxon>
        <taxon>Methanobacteriota</taxon>
        <taxon>Stenosarchaea group</taxon>
        <taxon>Halobacteria</taxon>
        <taxon>Halobacteriales</taxon>
        <taxon>Haloferacaceae</taxon>
        <taxon>Halopenitus</taxon>
    </lineage>
</organism>
<accession>A0ABD5UTF8</accession>
<protein>
    <recommendedName>
        <fullName evidence="1">DUF8048 domain-containing protein</fullName>
    </recommendedName>
</protein>
<sequence length="122" mass="13587">MDADVDLPFDGPVLVTAGALASVPLSTLPDALSAVQRHLSARTGEYRREYERVLVEADREVFLVESDHWLEIGDALGFDDRTRKAVRRTHETQLERSGSAHDRREEFESALEIRSAVVIGVA</sequence>
<name>A0ABD5UTF8_9EURY</name>
<comment type="caution">
    <text evidence="2">The sequence shown here is derived from an EMBL/GenBank/DDBJ whole genome shotgun (WGS) entry which is preliminary data.</text>
</comment>
<proteinExistence type="predicted"/>
<gene>
    <name evidence="2" type="ORF">ACFQE9_08620</name>
</gene>
<dbReference type="Proteomes" id="UP001596296">
    <property type="component" value="Unassembled WGS sequence"/>
</dbReference>
<reference evidence="2 3" key="1">
    <citation type="journal article" date="2019" name="Int. J. Syst. Evol. Microbiol.">
        <title>The Global Catalogue of Microorganisms (GCM) 10K type strain sequencing project: providing services to taxonomists for standard genome sequencing and annotation.</title>
        <authorList>
            <consortium name="The Broad Institute Genomics Platform"/>
            <consortium name="The Broad Institute Genome Sequencing Center for Infectious Disease"/>
            <person name="Wu L."/>
            <person name="Ma J."/>
        </authorList>
    </citation>
    <scope>NUCLEOTIDE SEQUENCE [LARGE SCALE GENOMIC DNA]</scope>
    <source>
        <strain evidence="2 3">SKJ47</strain>
    </source>
</reference>
<dbReference type="Pfam" id="PF26222">
    <property type="entry name" value="DUF8048"/>
    <property type="match status" value="1"/>
</dbReference>
<dbReference type="EMBL" id="JBHSXL010000008">
    <property type="protein sequence ID" value="MFC6892666.1"/>
    <property type="molecule type" value="Genomic_DNA"/>
</dbReference>